<sequence length="53" mass="6108">MYSVVDGYSVYIKGLPMNATPAFLEKEFKKFGPITPNGIQVRNNMVHIHFIFF</sequence>
<dbReference type="InterPro" id="IPR039539">
    <property type="entry name" value="Ras_GTPase_bind_prot"/>
</dbReference>
<organism evidence="2 3">
    <name type="scientific">Helianthus annuus</name>
    <name type="common">Common sunflower</name>
    <dbReference type="NCBI Taxonomy" id="4232"/>
    <lineage>
        <taxon>Eukaryota</taxon>
        <taxon>Viridiplantae</taxon>
        <taxon>Streptophyta</taxon>
        <taxon>Embryophyta</taxon>
        <taxon>Tracheophyta</taxon>
        <taxon>Spermatophyta</taxon>
        <taxon>Magnoliopsida</taxon>
        <taxon>eudicotyledons</taxon>
        <taxon>Gunneridae</taxon>
        <taxon>Pentapetalae</taxon>
        <taxon>asterids</taxon>
        <taxon>campanulids</taxon>
        <taxon>Asterales</taxon>
        <taxon>Asteraceae</taxon>
        <taxon>Asteroideae</taxon>
        <taxon>Heliantheae alliance</taxon>
        <taxon>Heliantheae</taxon>
        <taxon>Helianthus</taxon>
    </lineage>
</organism>
<dbReference type="Proteomes" id="UP000215914">
    <property type="component" value="Unassembled WGS sequence"/>
</dbReference>
<keyword evidence="3" id="KW-1185">Reference proteome</keyword>
<reference evidence="2" key="2">
    <citation type="submission" date="2020-06" db="EMBL/GenBank/DDBJ databases">
        <title>Helianthus annuus Genome sequencing and assembly Release 2.</title>
        <authorList>
            <person name="Gouzy J."/>
            <person name="Langlade N."/>
            <person name="Munos S."/>
        </authorList>
    </citation>
    <scope>NUCLEOTIDE SEQUENCE</scope>
    <source>
        <tissue evidence="2">Leaves</tissue>
    </source>
</reference>
<dbReference type="AlphaFoldDB" id="A0A9K3IPZ8"/>
<dbReference type="InterPro" id="IPR035979">
    <property type="entry name" value="RBD_domain_sf"/>
</dbReference>
<reference evidence="2" key="1">
    <citation type="journal article" date="2017" name="Nature">
        <title>The sunflower genome provides insights into oil metabolism, flowering and Asterid evolution.</title>
        <authorList>
            <person name="Badouin H."/>
            <person name="Gouzy J."/>
            <person name="Grassa C.J."/>
            <person name="Murat F."/>
            <person name="Staton S.E."/>
            <person name="Cottret L."/>
            <person name="Lelandais-Briere C."/>
            <person name="Owens G.L."/>
            <person name="Carrere S."/>
            <person name="Mayjonade B."/>
            <person name="Legrand L."/>
            <person name="Gill N."/>
            <person name="Kane N.C."/>
            <person name="Bowers J.E."/>
            <person name="Hubner S."/>
            <person name="Bellec A."/>
            <person name="Berard A."/>
            <person name="Berges H."/>
            <person name="Blanchet N."/>
            <person name="Boniface M.C."/>
            <person name="Brunel D."/>
            <person name="Catrice O."/>
            <person name="Chaidir N."/>
            <person name="Claudel C."/>
            <person name="Donnadieu C."/>
            <person name="Faraut T."/>
            <person name="Fievet G."/>
            <person name="Helmstetter N."/>
            <person name="King M."/>
            <person name="Knapp S.J."/>
            <person name="Lai Z."/>
            <person name="Le Paslier M.C."/>
            <person name="Lippi Y."/>
            <person name="Lorenzon L."/>
            <person name="Mandel J.R."/>
            <person name="Marage G."/>
            <person name="Marchand G."/>
            <person name="Marquand E."/>
            <person name="Bret-Mestries E."/>
            <person name="Morien E."/>
            <person name="Nambeesan S."/>
            <person name="Nguyen T."/>
            <person name="Pegot-Espagnet P."/>
            <person name="Pouilly N."/>
            <person name="Raftis F."/>
            <person name="Sallet E."/>
            <person name="Schiex T."/>
            <person name="Thomas J."/>
            <person name="Vandecasteele C."/>
            <person name="Vares D."/>
            <person name="Vear F."/>
            <person name="Vautrin S."/>
            <person name="Crespi M."/>
            <person name="Mangin B."/>
            <person name="Burke J.M."/>
            <person name="Salse J."/>
            <person name="Munos S."/>
            <person name="Vincourt P."/>
            <person name="Rieseberg L.H."/>
            <person name="Langlade N.B."/>
        </authorList>
    </citation>
    <scope>NUCLEOTIDE SEQUENCE</scope>
    <source>
        <tissue evidence="2">Leaves</tissue>
    </source>
</reference>
<evidence type="ECO:0000259" key="1">
    <source>
        <dbReference type="Pfam" id="PF00076"/>
    </source>
</evidence>
<evidence type="ECO:0000313" key="3">
    <source>
        <dbReference type="Proteomes" id="UP000215914"/>
    </source>
</evidence>
<comment type="caution">
    <text evidence="2">The sequence shown here is derived from an EMBL/GenBank/DDBJ whole genome shotgun (WGS) entry which is preliminary data.</text>
</comment>
<accession>A0A9K3IPZ8</accession>
<dbReference type="SUPFAM" id="SSF54928">
    <property type="entry name" value="RNA-binding domain, RBD"/>
    <property type="match status" value="1"/>
</dbReference>
<dbReference type="Gramene" id="mRNA:HanXRQr2_Chr07g0315921">
    <property type="protein sequence ID" value="CDS:HanXRQr2_Chr07g0315921.1"/>
    <property type="gene ID" value="HanXRQr2_Chr07g0315921"/>
</dbReference>
<dbReference type="GO" id="GO:0003723">
    <property type="term" value="F:RNA binding"/>
    <property type="evidence" value="ECO:0007669"/>
    <property type="project" value="InterPro"/>
</dbReference>
<name>A0A9K3IPZ8_HELAN</name>
<gene>
    <name evidence="2" type="ORF">HanXRQr2_Chr07g0315921</name>
</gene>
<dbReference type="InterPro" id="IPR000504">
    <property type="entry name" value="RRM_dom"/>
</dbReference>
<protein>
    <submittedName>
        <fullName evidence="2">Ras GTPase-activating protein-binding protein</fullName>
    </submittedName>
</protein>
<dbReference type="EMBL" id="MNCJ02000322">
    <property type="protein sequence ID" value="KAF5800431.1"/>
    <property type="molecule type" value="Genomic_DNA"/>
</dbReference>
<dbReference type="PANTHER" id="PTHR10693">
    <property type="entry name" value="RAS GTPASE-ACTIVATING PROTEIN-BINDING PROTEIN"/>
    <property type="match status" value="1"/>
</dbReference>
<proteinExistence type="predicted"/>
<evidence type="ECO:0000313" key="2">
    <source>
        <dbReference type="EMBL" id="KAF5800431.1"/>
    </source>
</evidence>
<dbReference type="Pfam" id="PF00076">
    <property type="entry name" value="RRM_1"/>
    <property type="match status" value="1"/>
</dbReference>
<feature type="domain" description="RRM" evidence="1">
    <location>
        <begin position="10"/>
        <end position="43"/>
    </location>
</feature>
<dbReference type="PANTHER" id="PTHR10693:SF20">
    <property type="entry name" value="AT27578P"/>
    <property type="match status" value="1"/>
</dbReference>